<protein>
    <submittedName>
        <fullName evidence="1">Uncharacterized protein</fullName>
    </submittedName>
</protein>
<reference evidence="1" key="1">
    <citation type="journal article" date="2010" name="ISME J.">
        <title>Metagenome of the Mediterranean deep chlorophyll maximum studied by direct and fosmid library 454 pyrosequencing.</title>
        <authorList>
            <person name="Ghai R."/>
            <person name="Martin-Cuadrado A.B."/>
            <person name="Molto A.G."/>
            <person name="Heredia I.G."/>
            <person name="Cabrera R."/>
            <person name="Martin J."/>
            <person name="Verdu M."/>
            <person name="Deschamps P."/>
            <person name="Moreira D."/>
            <person name="Lopez-Garcia P."/>
            <person name="Mira A."/>
            <person name="Rodriguez-Valera F."/>
        </authorList>
    </citation>
    <scope>NUCLEOTIDE SEQUENCE</scope>
</reference>
<evidence type="ECO:0000313" key="1">
    <source>
        <dbReference type="EMBL" id="ADD96125.1"/>
    </source>
</evidence>
<dbReference type="AlphaFoldDB" id="D6PK74"/>
<name>D6PK74_9ZZZZ</name>
<proteinExistence type="predicted"/>
<organism evidence="1">
    <name type="scientific">uncultured organism MedDCM-OCT-S04-C777</name>
    <dbReference type="NCBI Taxonomy" id="743619"/>
    <lineage>
        <taxon>unclassified sequences</taxon>
        <taxon>environmental samples</taxon>
    </lineage>
</organism>
<dbReference type="EMBL" id="GU943120">
    <property type="protein sequence ID" value="ADD96125.1"/>
    <property type="molecule type" value="Genomic_DNA"/>
</dbReference>
<accession>D6PK74</accession>
<sequence length="188" mass="21653">MKYAWKKNGYKAGLRHETIHKDTGLCRTTIKSCLETLNKLNIVKSVRGRSGKTYLVNETFLRAEKLYEPTQIAVKPTQDSRFTATLEETISINNIGKIVKSFAGDTQKILDELSKLPLDELKAETVNVYLCKQAIQLKEDKERESKATYVNSEKILSALSRIKKQANPRYREKVEYNKRNGIKPWENK</sequence>